<dbReference type="InterPro" id="IPR052319">
    <property type="entry name" value="Centriolar_ciliogenesis_assoc"/>
</dbReference>
<name>A0A7K7XVT7_9PASS</name>
<evidence type="ECO:0000256" key="3">
    <source>
        <dbReference type="ARBA" id="ARBA00010091"/>
    </source>
</evidence>
<comment type="similarity">
    <text evidence="3">Belongs to the HYLS1 family.</text>
</comment>
<keyword evidence="7" id="KW-0966">Cell projection</keyword>
<reference evidence="9 10" key="1">
    <citation type="submission" date="2019-09" db="EMBL/GenBank/DDBJ databases">
        <title>Bird 10,000 Genomes (B10K) Project - Family phase.</title>
        <authorList>
            <person name="Zhang G."/>
        </authorList>
    </citation>
    <scope>NUCLEOTIDE SEQUENCE [LARGE SCALE GENOMIC DNA]</scope>
    <source>
        <strain evidence="9">B10K-DU-030-22</strain>
        <tissue evidence="9">Blood</tissue>
    </source>
</reference>
<evidence type="ECO:0000256" key="4">
    <source>
        <dbReference type="ARBA" id="ARBA00022490"/>
    </source>
</evidence>
<comment type="subcellular location">
    <subcellularLocation>
        <location evidence="2">Cell projection</location>
        <location evidence="2">Cilium</location>
    </subcellularLocation>
    <subcellularLocation>
        <location evidence="1">Cytoplasm</location>
        <location evidence="1">Cytoskeleton</location>
        <location evidence="1">Microtubule organizing center</location>
        <location evidence="1">Centrosome</location>
        <location evidence="1">Centriole</location>
    </subcellularLocation>
</comment>
<gene>
    <name evidence="9" type="primary">Hyls1</name>
    <name evidence="9" type="ORF">MOHOCH_R00829</name>
</gene>
<sequence length="65" mass="7893">DSHPELRWAVRRQMVQRMLQPPPAPRRPQKRAARNAYAVPTLKKRESLRFNVRRDLARCLMPRRY</sequence>
<feature type="non-terminal residue" evidence="9">
    <location>
        <position position="65"/>
    </location>
</feature>
<evidence type="ECO:0000256" key="7">
    <source>
        <dbReference type="ARBA" id="ARBA00023273"/>
    </source>
</evidence>
<keyword evidence="6" id="KW-0206">Cytoskeleton</keyword>
<organism evidence="9 10">
    <name type="scientific">Mohoua ochrocephala</name>
    <dbReference type="NCBI Taxonomy" id="874463"/>
    <lineage>
        <taxon>Eukaryota</taxon>
        <taxon>Metazoa</taxon>
        <taxon>Chordata</taxon>
        <taxon>Craniata</taxon>
        <taxon>Vertebrata</taxon>
        <taxon>Euteleostomi</taxon>
        <taxon>Archelosauria</taxon>
        <taxon>Archosauria</taxon>
        <taxon>Dinosauria</taxon>
        <taxon>Saurischia</taxon>
        <taxon>Theropoda</taxon>
        <taxon>Coelurosauria</taxon>
        <taxon>Aves</taxon>
        <taxon>Neognathae</taxon>
        <taxon>Neoaves</taxon>
        <taxon>Telluraves</taxon>
        <taxon>Australaves</taxon>
        <taxon>Passeriformes</taxon>
        <taxon>Meliphagoidea</taxon>
        <taxon>Acanthizidae</taxon>
        <taxon>Mohoua</taxon>
    </lineage>
</organism>
<proteinExistence type="inferred from homology"/>
<feature type="domain" description="Centriolar and ciliogenesis-associated protein HYLS1 C-terminal" evidence="8">
    <location>
        <begin position="1"/>
        <end position="57"/>
    </location>
</feature>
<dbReference type="EMBL" id="VZTA01026532">
    <property type="protein sequence ID" value="NXA69670.1"/>
    <property type="molecule type" value="Genomic_DNA"/>
</dbReference>
<feature type="non-terminal residue" evidence="9">
    <location>
        <position position="1"/>
    </location>
</feature>
<keyword evidence="5" id="KW-0970">Cilium biogenesis/degradation</keyword>
<evidence type="ECO:0000256" key="2">
    <source>
        <dbReference type="ARBA" id="ARBA00004138"/>
    </source>
</evidence>
<evidence type="ECO:0000256" key="5">
    <source>
        <dbReference type="ARBA" id="ARBA00022794"/>
    </source>
</evidence>
<dbReference type="GO" id="GO:0097730">
    <property type="term" value="C:non-motile cilium"/>
    <property type="evidence" value="ECO:0007669"/>
    <property type="project" value="TreeGrafter"/>
</dbReference>
<keyword evidence="10" id="KW-1185">Reference proteome</keyword>
<evidence type="ECO:0000313" key="10">
    <source>
        <dbReference type="Proteomes" id="UP000586926"/>
    </source>
</evidence>
<evidence type="ECO:0000259" key="8">
    <source>
        <dbReference type="Pfam" id="PF15311"/>
    </source>
</evidence>
<dbReference type="Pfam" id="PF15311">
    <property type="entry name" value="HYLS1_C"/>
    <property type="match status" value="1"/>
</dbReference>
<dbReference type="PANTHER" id="PTHR34174">
    <property type="entry name" value="HYDROLETHALUS SYNDROME PROTEIN 1"/>
    <property type="match status" value="1"/>
</dbReference>
<evidence type="ECO:0000256" key="6">
    <source>
        <dbReference type="ARBA" id="ARBA00023212"/>
    </source>
</evidence>
<accession>A0A7K7XVT7</accession>
<evidence type="ECO:0000256" key="1">
    <source>
        <dbReference type="ARBA" id="ARBA00004114"/>
    </source>
</evidence>
<dbReference type="GO" id="GO:0005814">
    <property type="term" value="C:centriole"/>
    <property type="evidence" value="ECO:0007669"/>
    <property type="project" value="UniProtKB-SubCell"/>
</dbReference>
<dbReference type="PANTHER" id="PTHR34174:SF1">
    <property type="entry name" value="CENTRIOLAR AND CILIOGENESIS-ASSOCIATED PROTEIN HYLS1"/>
    <property type="match status" value="1"/>
</dbReference>
<comment type="caution">
    <text evidence="9">The sequence shown here is derived from an EMBL/GenBank/DDBJ whole genome shotgun (WGS) entry which is preliminary data.</text>
</comment>
<evidence type="ECO:0000313" key="9">
    <source>
        <dbReference type="EMBL" id="NXA69670.1"/>
    </source>
</evidence>
<dbReference type="GO" id="GO:0060271">
    <property type="term" value="P:cilium assembly"/>
    <property type="evidence" value="ECO:0007669"/>
    <property type="project" value="TreeGrafter"/>
</dbReference>
<protein>
    <submittedName>
        <fullName evidence="9">HYLS1 protein</fullName>
    </submittedName>
</protein>
<dbReference type="InterPro" id="IPR027918">
    <property type="entry name" value="HYLS1_C_dom"/>
</dbReference>
<keyword evidence="4" id="KW-0963">Cytoplasm</keyword>
<dbReference type="Proteomes" id="UP000586926">
    <property type="component" value="Unassembled WGS sequence"/>
</dbReference>
<dbReference type="AlphaFoldDB" id="A0A7K7XVT7"/>